<dbReference type="SMART" id="SM00835">
    <property type="entry name" value="Cupin_1"/>
    <property type="match status" value="1"/>
</dbReference>
<feature type="compositionally biased region" description="Basic and acidic residues" evidence="1">
    <location>
        <begin position="420"/>
        <end position="497"/>
    </location>
</feature>
<reference evidence="4" key="1">
    <citation type="submission" date="2019-03" db="EMBL/GenBank/DDBJ databases">
        <authorList>
            <person name="Mank J."/>
            <person name="Almeida P."/>
        </authorList>
    </citation>
    <scope>NUCLEOTIDE SEQUENCE</scope>
    <source>
        <strain evidence="4">78183</strain>
    </source>
</reference>
<feature type="compositionally biased region" description="Basic and acidic residues" evidence="1">
    <location>
        <begin position="619"/>
        <end position="692"/>
    </location>
</feature>
<sequence>MLQEAPLLSVLFLGSLLCLSLHVEAWSEDESAGARPYLVRRGHRKSLVVTEYGEISSAEISSGAKGPYHIQFITLEPNSLLSRTDGREMKGINLRRGDVYRLQAGSVFFVRSNLDSERQKMRIHAIFSNTDEDIYEPSIGAYSSINDLVLGFDRKVLQEAFKVHEEVLEELISAKRPPAVVHAVTMGQKSVYWELEGRMLDFLTGNKHKKTKGAKTFNILDAEPDFENCNGWSLTVDRNSLRSLGDSNIGIFMVNLTKGSMMGPHWNPMATEIAVVLHGQGMVRVVCPGMANESECKNMRFKVEEGDVFAVPRFHPMAQMSFDNDSFVFMGFSTSTKRNYPQFLTGKRSILRTLDRGIVAVSFNVTNTTMDQLLNAQEEELILDCTTCAEEEESKMKEEIEKEKQEEEARKREEEEEEQEKEREEKEARKREEEEKKEREEEEARKKEEEREREDEARKKEEEEARKREEEKKEREEEEARKKEEERKREEEARKREEEEEEEEERERQEEEEARKREEEEREREEEEREREEEEARKKEEEEARKREEEEAKKREEEEKEEREREEEEEERREQEEAERERKEEEEKQRREEEQQEEARIREEEARKREEEREEEAAERERQEEKEKQRREEEQQEATRREEKKKRQEKQSQREETPRREYEEARRQEEERQKRRWKEEEKAMERERREGGGEQPEEQEVEAREDDQERKGDEEKGRRALRNPWKL</sequence>
<dbReference type="InterPro" id="IPR006045">
    <property type="entry name" value="Cupin_1"/>
</dbReference>
<dbReference type="InterPro" id="IPR011051">
    <property type="entry name" value="RmlC_Cupin_sf"/>
</dbReference>
<dbReference type="EMBL" id="CAADRP010001335">
    <property type="protein sequence ID" value="VFU37806.1"/>
    <property type="molecule type" value="Genomic_DNA"/>
</dbReference>
<dbReference type="InterPro" id="IPR050253">
    <property type="entry name" value="Seed_Storage-Functional"/>
</dbReference>
<gene>
    <name evidence="4" type="ORF">SVIM_LOCUS202741</name>
</gene>
<dbReference type="AlphaFoldDB" id="A0A6N2LQH9"/>
<feature type="compositionally biased region" description="Acidic residues" evidence="1">
    <location>
        <begin position="520"/>
        <end position="533"/>
    </location>
</feature>
<dbReference type="PANTHER" id="PTHR31189:SF7">
    <property type="entry name" value="OS03G0197300 PROTEIN"/>
    <property type="match status" value="1"/>
</dbReference>
<evidence type="ECO:0000313" key="4">
    <source>
        <dbReference type="EMBL" id="VFU37806.1"/>
    </source>
</evidence>
<feature type="compositionally biased region" description="Acidic residues" evidence="1">
    <location>
        <begin position="558"/>
        <end position="571"/>
    </location>
</feature>
<feature type="region of interest" description="Disordered" evidence="1">
    <location>
        <begin position="394"/>
        <end position="727"/>
    </location>
</feature>
<feature type="compositionally biased region" description="Acidic residues" evidence="1">
    <location>
        <begin position="695"/>
        <end position="706"/>
    </location>
</feature>
<dbReference type="CDD" id="cd02245">
    <property type="entry name" value="cupin_7S_vicilin-like_C"/>
    <property type="match status" value="1"/>
</dbReference>
<feature type="compositionally biased region" description="Basic and acidic residues" evidence="1">
    <location>
        <begin position="506"/>
        <end position="519"/>
    </location>
</feature>
<proteinExistence type="predicted"/>
<feature type="signal peptide" evidence="2">
    <location>
        <begin position="1"/>
        <end position="25"/>
    </location>
</feature>
<dbReference type="InterPro" id="IPR014710">
    <property type="entry name" value="RmlC-like_jellyroll"/>
</dbReference>
<feature type="domain" description="Cupin type-1" evidence="3">
    <location>
        <begin position="217"/>
        <end position="371"/>
    </location>
</feature>
<feature type="compositionally biased region" description="Basic and acidic residues" evidence="1">
    <location>
        <begin position="534"/>
        <end position="557"/>
    </location>
</feature>
<dbReference type="Pfam" id="PF00190">
    <property type="entry name" value="Cupin_1"/>
    <property type="match status" value="1"/>
</dbReference>
<dbReference type="CDD" id="cd02244">
    <property type="entry name" value="cupin_7S_vicilin-like_N"/>
    <property type="match status" value="1"/>
</dbReference>
<evidence type="ECO:0000259" key="3">
    <source>
        <dbReference type="SMART" id="SM00835"/>
    </source>
</evidence>
<feature type="compositionally biased region" description="Basic and acidic residues" evidence="1">
    <location>
        <begin position="394"/>
        <end position="413"/>
    </location>
</feature>
<dbReference type="SUPFAM" id="SSF51182">
    <property type="entry name" value="RmlC-like cupins"/>
    <property type="match status" value="2"/>
</dbReference>
<protein>
    <recommendedName>
        <fullName evidence="3">Cupin type-1 domain-containing protein</fullName>
    </recommendedName>
</protein>
<organism evidence="4">
    <name type="scientific">Salix viminalis</name>
    <name type="common">Common osier</name>
    <name type="synonym">Basket willow</name>
    <dbReference type="NCBI Taxonomy" id="40686"/>
    <lineage>
        <taxon>Eukaryota</taxon>
        <taxon>Viridiplantae</taxon>
        <taxon>Streptophyta</taxon>
        <taxon>Embryophyta</taxon>
        <taxon>Tracheophyta</taxon>
        <taxon>Spermatophyta</taxon>
        <taxon>Magnoliopsida</taxon>
        <taxon>eudicotyledons</taxon>
        <taxon>Gunneridae</taxon>
        <taxon>Pentapetalae</taxon>
        <taxon>rosids</taxon>
        <taxon>fabids</taxon>
        <taxon>Malpighiales</taxon>
        <taxon>Salicaceae</taxon>
        <taxon>Saliceae</taxon>
        <taxon>Salix</taxon>
    </lineage>
</organism>
<feature type="compositionally biased region" description="Basic and acidic residues" evidence="1">
    <location>
        <begin position="572"/>
        <end position="611"/>
    </location>
</feature>
<evidence type="ECO:0000256" key="1">
    <source>
        <dbReference type="SAM" id="MobiDB-lite"/>
    </source>
</evidence>
<dbReference type="PANTHER" id="PTHR31189">
    <property type="entry name" value="OS03G0336100 PROTEIN-RELATED"/>
    <property type="match status" value="1"/>
</dbReference>
<feature type="chain" id="PRO_5026899975" description="Cupin type-1 domain-containing protein" evidence="2">
    <location>
        <begin position="26"/>
        <end position="727"/>
    </location>
</feature>
<name>A0A6N2LQH9_SALVM</name>
<accession>A0A6N2LQH9</accession>
<dbReference type="Gene3D" id="2.60.120.10">
    <property type="entry name" value="Jelly Rolls"/>
    <property type="match status" value="2"/>
</dbReference>
<feature type="compositionally biased region" description="Basic and acidic residues" evidence="1">
    <location>
        <begin position="707"/>
        <end position="718"/>
    </location>
</feature>
<evidence type="ECO:0000256" key="2">
    <source>
        <dbReference type="SAM" id="SignalP"/>
    </source>
</evidence>
<keyword evidence="2" id="KW-0732">Signal</keyword>